<feature type="domain" description="Glycosyl transferase family 1" evidence="8">
    <location>
        <begin position="469"/>
        <end position="628"/>
    </location>
</feature>
<reference evidence="10 11" key="1">
    <citation type="submission" date="2020-11" db="EMBL/GenBank/DDBJ databases">
        <title>Kefir isolates.</title>
        <authorList>
            <person name="Marcisauskas S."/>
            <person name="Kim Y."/>
            <person name="Blasche S."/>
        </authorList>
    </citation>
    <scope>NUCLEOTIDE SEQUENCE [LARGE SCALE GENOMIC DNA]</scope>
    <source>
        <strain evidence="10 11">KR</strain>
    </source>
</reference>
<name>A0A9P6W1C5_RHOMI</name>
<dbReference type="AlphaFoldDB" id="A0A9P6W1C5"/>
<evidence type="ECO:0000256" key="6">
    <source>
        <dbReference type="ARBA" id="ARBA00023277"/>
    </source>
</evidence>
<evidence type="ECO:0000256" key="7">
    <source>
        <dbReference type="SAM" id="MobiDB-lite"/>
    </source>
</evidence>
<dbReference type="InterPro" id="IPR001296">
    <property type="entry name" value="Glyco_trans_1"/>
</dbReference>
<dbReference type="OrthoDB" id="937291at2759"/>
<dbReference type="InterPro" id="IPR052078">
    <property type="entry name" value="Trehalose_Metab_GTase"/>
</dbReference>
<dbReference type="EMBL" id="PUHQ01000051">
    <property type="protein sequence ID" value="KAG0659671.1"/>
    <property type="molecule type" value="Genomic_DNA"/>
</dbReference>
<feature type="region of interest" description="Disordered" evidence="7">
    <location>
        <begin position="637"/>
        <end position="656"/>
    </location>
</feature>
<keyword evidence="6" id="KW-0119">Carbohydrate metabolism</keyword>
<keyword evidence="5" id="KW-0808">Transferase</keyword>
<protein>
    <submittedName>
        <fullName evidence="10">Uncharacterized protein</fullName>
    </submittedName>
</protein>
<dbReference type="Pfam" id="PF00534">
    <property type="entry name" value="Glycos_transf_1"/>
    <property type="match status" value="1"/>
</dbReference>
<sequence>MPNDLIDTSRLTLPIHDLIERSPTPHSITNRRLDLSKKKHRKPSAPLQTVFVGVAVRERPDLDDRGAEYAIAVSDGSGIVQSEHSFRPKGETGIDALEYMFDLADKYTSQRGHKISIVAVARTLDGLDPSMTFYADKERRDTNVHFLTRVWLHLDAIPFLSSREAAEGKFSLDGQATAAIDEALATLVPMSTSTVKIMLSPLRQVLVDADFRVRLYGLALLRQVTSPALWSAFTSLGDALAAQKTNISFFSATPRGGGVALMRHSLMRVWHMTGLDVRWFVPDGDPAVFNITKRKFHNVLQGVAEPDILLHEDDKKLFEAWTAHNFKRYWAGEDSPLRRLDIAVIDDPQLTAMIPIIRRESPRTKIVYRSHIQIRSDLIDNGVQQQKTTWDYLWGFIKQADLFVAHPVEAFVPKVVTDTLPVVYMPPSTDPLDGLNKPLRREHMNGYRHTFDSAAHSSDGRHIDWKRGYIIQVARFDPSKASYRIFREELAKSNSTGPAPQLIMTGHSSVDDPDGTMVLHQLQEQISDEKFAKIRDDIYGIRAPPSDRLLNAMLRGADVVCQVSTREGYEIKVTEAIHKRKWVIASNAGGIPLQIRQGRDGEIVEPSDPEGIARALIKFYSSDKLKASRNEMTANDVDHVRGGRDGEAGDGPSERDLTTGNASMWHLIFAKLVGISGHTELPDETKAILDRLEISRDGKLACDLSSIQNQRVWEVLVKGFDEQKKR</sequence>
<evidence type="ECO:0000313" key="11">
    <source>
        <dbReference type="Proteomes" id="UP000777482"/>
    </source>
</evidence>
<organism evidence="10 11">
    <name type="scientific">Rhodotorula mucilaginosa</name>
    <name type="common">Yeast</name>
    <name type="synonym">Rhodotorula rubra</name>
    <dbReference type="NCBI Taxonomy" id="5537"/>
    <lineage>
        <taxon>Eukaryota</taxon>
        <taxon>Fungi</taxon>
        <taxon>Dikarya</taxon>
        <taxon>Basidiomycota</taxon>
        <taxon>Pucciniomycotina</taxon>
        <taxon>Microbotryomycetes</taxon>
        <taxon>Sporidiobolales</taxon>
        <taxon>Sporidiobolaceae</taxon>
        <taxon>Rhodotorula</taxon>
    </lineage>
</organism>
<proteinExistence type="inferred from homology"/>
<evidence type="ECO:0000256" key="5">
    <source>
        <dbReference type="ARBA" id="ARBA00022679"/>
    </source>
</evidence>
<evidence type="ECO:0000259" key="8">
    <source>
        <dbReference type="Pfam" id="PF00534"/>
    </source>
</evidence>
<dbReference type="SUPFAM" id="SSF53756">
    <property type="entry name" value="UDP-Glycosyltransferase/glycogen phosphorylase"/>
    <property type="match status" value="1"/>
</dbReference>
<dbReference type="PANTHER" id="PTHR47779:SF1">
    <property type="entry name" value="SYNTHASE (CCG-9), PUTATIVE (AFU_ORTHOLOGUE AFUA_3G12100)-RELATED"/>
    <property type="match status" value="1"/>
</dbReference>
<dbReference type="Gene3D" id="3.40.50.2000">
    <property type="entry name" value="Glycogen Phosphorylase B"/>
    <property type="match status" value="2"/>
</dbReference>
<evidence type="ECO:0000256" key="3">
    <source>
        <dbReference type="ARBA" id="ARBA00022526"/>
    </source>
</evidence>
<dbReference type="GO" id="GO:0016757">
    <property type="term" value="F:glycosyltransferase activity"/>
    <property type="evidence" value="ECO:0007669"/>
    <property type="project" value="UniProtKB-KW"/>
</dbReference>
<evidence type="ECO:0000259" key="9">
    <source>
        <dbReference type="Pfam" id="PF21269"/>
    </source>
</evidence>
<evidence type="ECO:0000256" key="2">
    <source>
        <dbReference type="ARBA" id="ARBA00011738"/>
    </source>
</evidence>
<dbReference type="PANTHER" id="PTHR47779">
    <property type="entry name" value="SYNTHASE (CCG-9), PUTATIVE (AFU_ORTHOLOGUE AFUA_3G12100)-RELATED"/>
    <property type="match status" value="1"/>
</dbReference>
<feature type="domain" description="Trehalose synthase N-terminal" evidence="9">
    <location>
        <begin position="250"/>
        <end position="408"/>
    </location>
</feature>
<dbReference type="Proteomes" id="UP000777482">
    <property type="component" value="Unassembled WGS sequence"/>
</dbReference>
<evidence type="ECO:0000256" key="4">
    <source>
        <dbReference type="ARBA" id="ARBA00022676"/>
    </source>
</evidence>
<evidence type="ECO:0000313" key="10">
    <source>
        <dbReference type="EMBL" id="KAG0659671.1"/>
    </source>
</evidence>
<evidence type="ECO:0000256" key="1">
    <source>
        <dbReference type="ARBA" id="ARBA00009481"/>
    </source>
</evidence>
<accession>A0A9P6W1C5</accession>
<dbReference type="Pfam" id="PF21269">
    <property type="entry name" value="TreT_GT1"/>
    <property type="match status" value="1"/>
</dbReference>
<keyword evidence="11" id="KW-1185">Reference proteome</keyword>
<comment type="subunit">
    <text evidence="2">Homodimer.</text>
</comment>
<dbReference type="InterPro" id="IPR049438">
    <property type="entry name" value="TreT_GT1"/>
</dbReference>
<keyword evidence="3" id="KW-0313">Glucose metabolism</keyword>
<gene>
    <name evidence="10" type="ORF">C6P46_005030</name>
</gene>
<keyword evidence="4" id="KW-0328">Glycosyltransferase</keyword>
<comment type="similarity">
    <text evidence="1">Belongs to the glycosyltransferase group 1 family. Glycosyltransferase 4 subfamily.</text>
</comment>
<dbReference type="GO" id="GO:0006006">
    <property type="term" value="P:glucose metabolic process"/>
    <property type="evidence" value="ECO:0007669"/>
    <property type="project" value="UniProtKB-KW"/>
</dbReference>
<comment type="caution">
    <text evidence="10">The sequence shown here is derived from an EMBL/GenBank/DDBJ whole genome shotgun (WGS) entry which is preliminary data.</text>
</comment>